<evidence type="ECO:0000256" key="1">
    <source>
        <dbReference type="ARBA" id="ARBA00009986"/>
    </source>
</evidence>
<dbReference type="Gene3D" id="3.40.605.10">
    <property type="entry name" value="Aldehyde Dehydrogenase, Chain A, domain 1"/>
    <property type="match status" value="1"/>
</dbReference>
<dbReference type="PANTHER" id="PTHR43521">
    <property type="entry name" value="ALPHA-AMINOADIPIC SEMIALDEHYDE DEHYDROGENASE"/>
    <property type="match status" value="1"/>
</dbReference>
<dbReference type="EMBL" id="BHZD01000001">
    <property type="protein sequence ID" value="GCD47358.1"/>
    <property type="molecule type" value="Genomic_DNA"/>
</dbReference>
<feature type="domain" description="Aldehyde dehydrogenase" evidence="8">
    <location>
        <begin position="35"/>
        <end position="491"/>
    </location>
</feature>
<dbReference type="Pfam" id="PF00171">
    <property type="entry name" value="Aldedh"/>
    <property type="match status" value="1"/>
</dbReference>
<evidence type="ECO:0000256" key="3">
    <source>
        <dbReference type="ARBA" id="ARBA00023002"/>
    </source>
</evidence>
<evidence type="ECO:0000256" key="7">
    <source>
        <dbReference type="RuleBase" id="RU003345"/>
    </source>
</evidence>
<dbReference type="InterPro" id="IPR029510">
    <property type="entry name" value="Ald_DH_CS_GLU"/>
</dbReference>
<dbReference type="PANTHER" id="PTHR43521:SF1">
    <property type="entry name" value="ALPHA-AMINOADIPIC SEMIALDEHYDE DEHYDROGENASE"/>
    <property type="match status" value="1"/>
</dbReference>
<evidence type="ECO:0000259" key="8">
    <source>
        <dbReference type="Pfam" id="PF00171"/>
    </source>
</evidence>
<evidence type="ECO:0000256" key="4">
    <source>
        <dbReference type="ARBA" id="ARBA00023027"/>
    </source>
</evidence>
<keyword evidence="10" id="KW-1185">Reference proteome</keyword>
<keyword evidence="3 7" id="KW-0560">Oxidoreductase</keyword>
<sequence length="526" mass="55425">MSTRTQLPSTAELRDLAADRLRRCGVATVPEGAGITARTPITGGVLYRLPAATAEQTDAAVAAAEAAFREWRAVPAPQRGALVKRFGELLTEHRDALADLVTVEAGKIRSEALGEVREMTDVCDFAVGLSRQLYGRTMASERPGHRLAETWHPLGVTGVLSAFNFPVAVWSWNTAVALVCGDPVVWKPSELTPLTALACDALLARAIADTGAPAALHRLLLGDRETGALLADDPRVALLSATGSVRMGRAVAPRVAARFGRCLLELGGNNAAVVTPSADLDLAVRGIVFSAAGTAGQRCTTLRRLIVHEDVADRLTEKIVHAYGQLPVGNPFDAATLVGPLISPAAHAAMAKALDTARDDGGTVLTGGEPHLTDQAPDAAYVSPAVVRMPAQTEVVRTETFAPVLYVLTYRTFEEAVALHNGVPQGLSSSVFTRDQREAERFLAADGSDCGIANVNIGTSGAEIGGAFGGEKETGGGRESGSDAWRAYMRRATTTVNYSDALPLAQGVSFLQDRRTRGRRARPALS</sequence>
<dbReference type="InterPro" id="IPR044638">
    <property type="entry name" value="ALDH7A1-like"/>
</dbReference>
<gene>
    <name evidence="9" type="ORF">GKJPGBOP_07124</name>
</gene>
<protein>
    <recommendedName>
        <fullName evidence="5">aldehyde dehydrogenase (NAD(+))</fullName>
        <ecNumber evidence="5">1.2.1.3</ecNumber>
    </recommendedName>
</protein>
<dbReference type="RefSeq" id="WP_125057493.1">
    <property type="nucleotide sequence ID" value="NZ_BHZD01000001.1"/>
</dbReference>
<dbReference type="InterPro" id="IPR016162">
    <property type="entry name" value="Ald_DH_N"/>
</dbReference>
<comment type="subunit">
    <text evidence="2">Homotetramer.</text>
</comment>
<comment type="similarity">
    <text evidence="1 7">Belongs to the aldehyde dehydrogenase family.</text>
</comment>
<dbReference type="InterPro" id="IPR016163">
    <property type="entry name" value="Ald_DH_C"/>
</dbReference>
<comment type="caution">
    <text evidence="9">The sequence shown here is derived from an EMBL/GenBank/DDBJ whole genome shotgun (WGS) entry which is preliminary data.</text>
</comment>
<dbReference type="Gene3D" id="3.40.309.10">
    <property type="entry name" value="Aldehyde Dehydrogenase, Chain A, domain 2"/>
    <property type="match status" value="1"/>
</dbReference>
<accession>A0A401WDG7</accession>
<feature type="active site" evidence="6">
    <location>
        <position position="265"/>
    </location>
</feature>
<keyword evidence="4" id="KW-0520">NAD</keyword>
<proteinExistence type="inferred from homology"/>
<evidence type="ECO:0000256" key="6">
    <source>
        <dbReference type="PROSITE-ProRule" id="PRU10007"/>
    </source>
</evidence>
<reference evidence="9 10" key="1">
    <citation type="submission" date="2018-11" db="EMBL/GenBank/DDBJ databases">
        <title>Whole genome sequence of Streptomyces paromomycinus NBRC 15454(T).</title>
        <authorList>
            <person name="Komaki H."/>
            <person name="Tamura T."/>
        </authorList>
    </citation>
    <scope>NUCLEOTIDE SEQUENCE [LARGE SCALE GENOMIC DNA]</scope>
    <source>
        <strain evidence="9 10">NBRC 15454</strain>
    </source>
</reference>
<organism evidence="9 10">
    <name type="scientific">Streptomyces paromomycinus</name>
    <name type="common">Streptomyces rimosus subsp. paromomycinus</name>
    <dbReference type="NCBI Taxonomy" id="92743"/>
    <lineage>
        <taxon>Bacteria</taxon>
        <taxon>Bacillati</taxon>
        <taxon>Actinomycetota</taxon>
        <taxon>Actinomycetes</taxon>
        <taxon>Kitasatosporales</taxon>
        <taxon>Streptomycetaceae</taxon>
        <taxon>Streptomyces</taxon>
    </lineage>
</organism>
<dbReference type="GO" id="GO:0004029">
    <property type="term" value="F:aldehyde dehydrogenase (NAD+) activity"/>
    <property type="evidence" value="ECO:0007669"/>
    <property type="project" value="UniProtKB-EC"/>
</dbReference>
<name>A0A401WDG7_STREY</name>
<dbReference type="SUPFAM" id="SSF53720">
    <property type="entry name" value="ALDH-like"/>
    <property type="match status" value="1"/>
</dbReference>
<dbReference type="InterPro" id="IPR016161">
    <property type="entry name" value="Ald_DH/histidinol_DH"/>
</dbReference>
<dbReference type="EC" id="1.2.1.3" evidence="5"/>
<evidence type="ECO:0000313" key="9">
    <source>
        <dbReference type="EMBL" id="GCD47358.1"/>
    </source>
</evidence>
<dbReference type="FunFam" id="3.40.309.10:FF:000018">
    <property type="entry name" value="Alpha-aminoadipic semialdehyde dehydrogenase"/>
    <property type="match status" value="1"/>
</dbReference>
<evidence type="ECO:0000256" key="2">
    <source>
        <dbReference type="ARBA" id="ARBA00011881"/>
    </source>
</evidence>
<evidence type="ECO:0000313" key="10">
    <source>
        <dbReference type="Proteomes" id="UP000286746"/>
    </source>
</evidence>
<dbReference type="AlphaFoldDB" id="A0A401WDG7"/>
<dbReference type="PROSITE" id="PS00687">
    <property type="entry name" value="ALDEHYDE_DEHYDR_GLU"/>
    <property type="match status" value="1"/>
</dbReference>
<dbReference type="InterPro" id="IPR015590">
    <property type="entry name" value="Aldehyde_DH_dom"/>
</dbReference>
<evidence type="ECO:0000256" key="5">
    <source>
        <dbReference type="ARBA" id="ARBA00024226"/>
    </source>
</evidence>
<dbReference type="Proteomes" id="UP000286746">
    <property type="component" value="Unassembled WGS sequence"/>
</dbReference>